<name>X1JEM2_9ZZZZ</name>
<reference evidence="1" key="1">
    <citation type="journal article" date="2014" name="Front. Microbiol.">
        <title>High frequency of phylogenetically diverse reductive dehalogenase-homologous genes in deep subseafloor sedimentary metagenomes.</title>
        <authorList>
            <person name="Kawai M."/>
            <person name="Futagami T."/>
            <person name="Toyoda A."/>
            <person name="Takaki Y."/>
            <person name="Nishi S."/>
            <person name="Hori S."/>
            <person name="Arai W."/>
            <person name="Tsubouchi T."/>
            <person name="Morono Y."/>
            <person name="Uchiyama I."/>
            <person name="Ito T."/>
            <person name="Fujiyama A."/>
            <person name="Inagaki F."/>
            <person name="Takami H."/>
        </authorList>
    </citation>
    <scope>NUCLEOTIDE SEQUENCE</scope>
    <source>
        <strain evidence="1">Expedition CK06-06</strain>
    </source>
</reference>
<proteinExistence type="predicted"/>
<dbReference type="Gene3D" id="2.50.20.10">
    <property type="entry name" value="Lipoprotein localisation LolA/LolB/LppX"/>
    <property type="match status" value="1"/>
</dbReference>
<comment type="caution">
    <text evidence="1">The sequence shown here is derived from an EMBL/GenBank/DDBJ whole genome shotgun (WGS) entry which is preliminary data.</text>
</comment>
<protein>
    <submittedName>
        <fullName evidence="1">Uncharacterized protein</fullName>
    </submittedName>
</protein>
<feature type="non-terminal residue" evidence="1">
    <location>
        <position position="123"/>
    </location>
</feature>
<dbReference type="EMBL" id="BARU01046748">
    <property type="protein sequence ID" value="GAH93151.1"/>
    <property type="molecule type" value="Genomic_DNA"/>
</dbReference>
<feature type="non-terminal residue" evidence="1">
    <location>
        <position position="1"/>
    </location>
</feature>
<accession>X1JEM2</accession>
<organism evidence="1">
    <name type="scientific">marine sediment metagenome</name>
    <dbReference type="NCBI Taxonomy" id="412755"/>
    <lineage>
        <taxon>unclassified sequences</taxon>
        <taxon>metagenomes</taxon>
        <taxon>ecological metagenomes</taxon>
    </lineage>
</organism>
<dbReference type="AlphaFoldDB" id="X1JEM2"/>
<sequence length="123" mass="14187">EGAFDVLTQRNNQGSIIKKVYIYNCNYRVSKIEYFDEDEQTVAVTELYKYKEVSEGCFVPRAIKITTHAQEAQKDSLRIRLKSVKPNLPISESLLSGLLRLFDNITVNDSINVLKTFWLPARK</sequence>
<evidence type="ECO:0000313" key="1">
    <source>
        <dbReference type="EMBL" id="GAH93151.1"/>
    </source>
</evidence>
<gene>
    <name evidence="1" type="ORF">S03H2_70374</name>
</gene>